<proteinExistence type="predicted"/>
<feature type="region of interest" description="Disordered" evidence="1">
    <location>
        <begin position="1043"/>
        <end position="1075"/>
    </location>
</feature>
<feature type="compositionally biased region" description="Polar residues" evidence="1">
    <location>
        <begin position="1049"/>
        <end position="1067"/>
    </location>
</feature>
<accession>A0A7G4WLZ4</accession>
<organism evidence="2">
    <name type="scientific">Trichoderma atroviride mycovirus</name>
    <dbReference type="NCBI Taxonomy" id="1934322"/>
    <lineage>
        <taxon>Viruses</taxon>
        <taxon>Riboviria</taxon>
        <taxon>Orthornavirae</taxon>
        <taxon>Duplornaviricota</taxon>
        <taxon>Chrymotiviricetes</taxon>
        <taxon>Ghabrivirales</taxon>
        <taxon>Alphatotivirineae</taxon>
        <taxon>Fusagraviridae</taxon>
        <taxon>Fusagravirus</taxon>
        <taxon>Fusagravirus jyuichi</taxon>
    </lineage>
</organism>
<feature type="region of interest" description="Disordered" evidence="1">
    <location>
        <begin position="1"/>
        <end position="20"/>
    </location>
</feature>
<protein>
    <submittedName>
        <fullName evidence="2">Structural/gag protein</fullName>
    </submittedName>
</protein>
<feature type="compositionally biased region" description="Basic and acidic residues" evidence="1">
    <location>
        <begin position="1344"/>
        <end position="1356"/>
    </location>
</feature>
<sequence>MASFNNTTTTITNTTSATSNSTQDEANIYKNSIQAAVQAAVFVSKETAGEFDTLDECVFRVRGAGQRHVDITYCPQPFPNSHKCKCLFNSKLGKGNCSQPPEGFPILNDATVSASDGLCYLLAWTPEYRYCVLSLLGFARRVGMIRDLYQRSHKGAKRPSAKIFFTRVCATTPRGGHYHHISAATPAQKRDKSCDTVQSIFTNLDTTHNTCLLGLAARVTAARASDSDVEVAKRVKDSGLKPAFSGTTPPISAIGGVREVPTSLIVPRLGDGYNRKWSTELFATQMIIEDIDWTLSQNDHDVYFVRESEFVYHFPDELQNPRLPRHFTDNATFKWWVSAQDGTPDRWLPTNYTRYFEPSQTDRIVLEPFSAIGKMLSGELSLDVLKEADSSAAFGRAMGSRGQRLIPGWEAGLTTRWQRFRDFGTRQRKISQHLEFCYRLITRYIISRVTAQALNRIQRYAPNVGDTHVHADIVFINAATIVPAPPAPGVPPALPVNGEDAFWAPGAQQALLEGRAQFLDCEGMERSEIAQLLGCLDQSTDNNLPVLSRDDMNVLQVPVIGRHTFPNGVQTIFVHTGNQPVPSLADQQWIRDNAHSYPDHTIIGPLIRSLCMRHDLSTQFADAIDMAVYRCVGYSFEDCFGTSNDRRTDDIIDGSGNSELFIPRNNTAGDYFDIFFTPAPIDRDVEVFLSLQTKQLTHSASLAVHTRTVAYNWAAKAGSMLGDIWAAPLAGAPNDYVRNHATKWLRNYYSDINIWSGLAANAHATQYGFCASPLTRRTELGRLPNWWRAYVAPYITNHYLELWCMQVMPTFQVLPYFDQNAQTSHVRWAEGTPDQSESRISFRNNLNVRLAREFEAYPGHTWIGDGGSEFNSQFYAAQGNDGQFAYEGALTKVGLCRWDGIYARQLPAAPVAGRAITLGAAGSPFSDFILPGSLASYQFGNDRIQNWAVQPNPRRPLTNQEASRWWAASKGQSNVSLMVNYVSPIAEHIEIDSLADYSVVIWENQSGFAGLTYMNNYESFSNPDLPLSRLLPDQSPFTVPFDSAPKPYMQNQPTRITSKPSTRTTTDQHVEPLSSGTPISVADAFNKRIAATGSISYETKYPLFEDELPSFKTAEVSSDQSGLHFTTTPLGGRTPKGRLERIRELELARDAEYEEYVRESQLKEASARAEANARKAATPAYHTIVTKRPPKTKGGASAVANSLSHMNFQRDRAPLPSSISVNTKGYKPKVNLPPPPQGYQWTTTPTNTHPPVFSEKPNPLSSVKDARSVRFSGDAKAFPENVEPNDSAAAVVQERADFLSTASPVGLNRNPAAIIAGSRRPERPPPFFPHPGQNSPYMSAARSLADELSEHQHESGEENGEESENTGEVSSDESRVSRQNVNPKESFRRNVRFGDLDFVNDPHGSEDIAIQRLGEAFAQADATTRTPKN</sequence>
<evidence type="ECO:0000313" key="2">
    <source>
        <dbReference type="EMBL" id="QMU26426.1"/>
    </source>
</evidence>
<name>A0A7G4WLZ4_9VIRU</name>
<feature type="region of interest" description="Disordered" evidence="1">
    <location>
        <begin position="1316"/>
        <end position="1403"/>
    </location>
</feature>
<reference evidence="2" key="1">
    <citation type="submission" date="2020-05" db="EMBL/GenBank/DDBJ databases">
        <title>Characterization of a novel dsRNA mycovirus of Trichoderma atroviride NFCF377 reveals a member of Fusagraviridae with changes in antifungal activity of the host fungus.</title>
        <authorList>
            <person name="Kim D.-H."/>
            <person name="Na B."/>
        </authorList>
    </citation>
    <scope>NUCLEOTIDE SEQUENCE</scope>
    <source>
        <strain evidence="2">NFCF377</strain>
    </source>
</reference>
<evidence type="ECO:0000256" key="1">
    <source>
        <dbReference type="SAM" id="MobiDB-lite"/>
    </source>
</evidence>
<dbReference type="EMBL" id="MT450869">
    <property type="protein sequence ID" value="QMU26426.1"/>
    <property type="molecule type" value="Genomic_RNA"/>
</dbReference>
<feature type="compositionally biased region" description="Basic and acidic residues" evidence="1">
    <location>
        <begin position="1385"/>
        <end position="1395"/>
    </location>
</feature>